<protein>
    <recommendedName>
        <fullName evidence="4">Tetratricopeptide repeat protein</fullName>
    </recommendedName>
</protein>
<evidence type="ECO:0008006" key="4">
    <source>
        <dbReference type="Google" id="ProtNLM"/>
    </source>
</evidence>
<name>A0ABU8M0K7_9PSEU</name>
<feature type="compositionally biased region" description="Basic and acidic residues" evidence="1">
    <location>
        <begin position="265"/>
        <end position="275"/>
    </location>
</feature>
<dbReference type="Proteomes" id="UP001369736">
    <property type="component" value="Unassembled WGS sequence"/>
</dbReference>
<feature type="compositionally biased region" description="Acidic residues" evidence="1">
    <location>
        <begin position="253"/>
        <end position="264"/>
    </location>
</feature>
<proteinExistence type="predicted"/>
<evidence type="ECO:0000256" key="1">
    <source>
        <dbReference type="SAM" id="MobiDB-lite"/>
    </source>
</evidence>
<evidence type="ECO:0000313" key="2">
    <source>
        <dbReference type="EMBL" id="MEJ2859928.1"/>
    </source>
</evidence>
<dbReference type="InterPro" id="IPR011990">
    <property type="entry name" value="TPR-like_helical_dom_sf"/>
</dbReference>
<sequence length="275" mass="29167">MTTESQDVASPEFYLDQALAAFERALALTDADERPVTYGVLLHDIAQVHESSGRVLEAADLYRRSAAAKRTGAAPEDLQITLTSLAKCLLRAGEIEEAHVVADEAAELLSRPGMDLSRSRRADRVYRLGLLYEQLGDQGAVGAYRQALETFEWALTLIDEQARPGTCGGVLRAAARMQVLLGRVQDAAVSLTEAVRFLDRHGDPVAQVSGLIDLGRVYQRLADDSAAAPAIPAPRAPEASDPGAASDTAAPTEADDEGTEGETENDGKAADGPDG</sequence>
<accession>A0ABU8M0K7</accession>
<reference evidence="2 3" key="1">
    <citation type="submission" date="2024-03" db="EMBL/GenBank/DDBJ databases">
        <title>Actinomycetospora sp. OC33-EN07, a novel actinomycete isolated from wild orchid (Aerides multiflora).</title>
        <authorList>
            <person name="Suriyachadkun C."/>
        </authorList>
    </citation>
    <scope>NUCLEOTIDE SEQUENCE [LARGE SCALE GENOMIC DNA]</scope>
    <source>
        <strain evidence="2 3">OC33-EN07</strain>
    </source>
</reference>
<dbReference type="Gene3D" id="1.25.40.10">
    <property type="entry name" value="Tetratricopeptide repeat domain"/>
    <property type="match status" value="1"/>
</dbReference>
<feature type="region of interest" description="Disordered" evidence="1">
    <location>
        <begin position="228"/>
        <end position="275"/>
    </location>
</feature>
<comment type="caution">
    <text evidence="2">The sequence shown here is derived from an EMBL/GenBank/DDBJ whole genome shotgun (WGS) entry which is preliminary data.</text>
</comment>
<keyword evidence="3" id="KW-1185">Reference proteome</keyword>
<gene>
    <name evidence="2" type="ORF">WCD58_02100</name>
</gene>
<evidence type="ECO:0000313" key="3">
    <source>
        <dbReference type="Proteomes" id="UP001369736"/>
    </source>
</evidence>
<dbReference type="SUPFAM" id="SSF48452">
    <property type="entry name" value="TPR-like"/>
    <property type="match status" value="2"/>
</dbReference>
<dbReference type="EMBL" id="JBBEGM010000001">
    <property type="protein sequence ID" value="MEJ2859928.1"/>
    <property type="molecule type" value="Genomic_DNA"/>
</dbReference>
<organism evidence="2 3">
    <name type="scientific">Actinomycetospora flava</name>
    <dbReference type="NCBI Taxonomy" id="3129232"/>
    <lineage>
        <taxon>Bacteria</taxon>
        <taxon>Bacillati</taxon>
        <taxon>Actinomycetota</taxon>
        <taxon>Actinomycetes</taxon>
        <taxon>Pseudonocardiales</taxon>
        <taxon>Pseudonocardiaceae</taxon>
        <taxon>Actinomycetospora</taxon>
    </lineage>
</organism>
<dbReference type="RefSeq" id="WP_337698972.1">
    <property type="nucleotide sequence ID" value="NZ_JBBEGM010000001.1"/>
</dbReference>